<dbReference type="Gene3D" id="1.20.81.30">
    <property type="entry name" value="Type II secretion system (T2SS), domain F"/>
    <property type="match status" value="2"/>
</dbReference>
<evidence type="ECO:0000313" key="10">
    <source>
        <dbReference type="Proteomes" id="UP000238358"/>
    </source>
</evidence>
<evidence type="ECO:0000256" key="4">
    <source>
        <dbReference type="ARBA" id="ARBA00022692"/>
    </source>
</evidence>
<dbReference type="RefSeq" id="WP_027895053.1">
    <property type="nucleotide sequence ID" value="NZ_CP027569.1"/>
</dbReference>
<comment type="subcellular location">
    <subcellularLocation>
        <location evidence="1">Cell membrane</location>
        <topology evidence="1">Multi-pass membrane protein</topology>
    </subcellularLocation>
</comment>
<dbReference type="Proteomes" id="UP000238358">
    <property type="component" value="Chromosome"/>
</dbReference>
<protein>
    <submittedName>
        <fullName evidence="9">Type II secretion system F family protein</fullName>
    </submittedName>
</protein>
<evidence type="ECO:0000256" key="7">
    <source>
        <dbReference type="SAM" id="Phobius"/>
    </source>
</evidence>
<feature type="domain" description="Type II secretion system protein GspF" evidence="8">
    <location>
        <begin position="217"/>
        <end position="339"/>
    </location>
</feature>
<evidence type="ECO:0000256" key="5">
    <source>
        <dbReference type="ARBA" id="ARBA00022989"/>
    </source>
</evidence>
<comment type="similarity">
    <text evidence="2">Belongs to the GSP F family.</text>
</comment>
<feature type="transmembrane region" description="Helical" evidence="7">
    <location>
        <begin position="167"/>
        <end position="186"/>
    </location>
</feature>
<feature type="transmembrane region" description="Helical" evidence="7">
    <location>
        <begin position="316"/>
        <end position="341"/>
    </location>
</feature>
<evidence type="ECO:0000256" key="2">
    <source>
        <dbReference type="ARBA" id="ARBA00005745"/>
    </source>
</evidence>
<evidence type="ECO:0000259" key="8">
    <source>
        <dbReference type="Pfam" id="PF00482"/>
    </source>
</evidence>
<proteinExistence type="inferred from homology"/>
<dbReference type="InterPro" id="IPR018076">
    <property type="entry name" value="T2SS_GspF_dom"/>
</dbReference>
<dbReference type="Pfam" id="PF00482">
    <property type="entry name" value="T2SSF"/>
    <property type="match status" value="2"/>
</dbReference>
<dbReference type="InterPro" id="IPR042094">
    <property type="entry name" value="T2SS_GspF_sf"/>
</dbReference>
<keyword evidence="4 7" id="KW-0812">Transmembrane</keyword>
<dbReference type="AlphaFoldDB" id="A0A2S0M9X5"/>
<dbReference type="EMBL" id="CP027569">
    <property type="protein sequence ID" value="AVO28268.1"/>
    <property type="molecule type" value="Genomic_DNA"/>
</dbReference>
<evidence type="ECO:0000256" key="3">
    <source>
        <dbReference type="ARBA" id="ARBA00022475"/>
    </source>
</evidence>
<keyword evidence="5 7" id="KW-1133">Transmembrane helix</keyword>
<dbReference type="PANTHER" id="PTHR30012">
    <property type="entry name" value="GENERAL SECRETION PATHWAY PROTEIN"/>
    <property type="match status" value="1"/>
</dbReference>
<keyword evidence="6 7" id="KW-0472">Membrane</keyword>
<dbReference type="OrthoDB" id="9805682at2"/>
<reference evidence="9 10" key="1">
    <citation type="journal article" date="2018" name="Genome Announc.">
        <title>Complete genomes of two Megasphaera elsdenii strains, NCIMB 702410 and ATCC 25940.</title>
        <authorList>
            <person name="Hatmaker E.A."/>
            <person name="O'Dell K."/>
            <person name="Riley L.A."/>
            <person name="Klingeman D.M."/>
            <person name="Guss A.M."/>
        </authorList>
    </citation>
    <scope>NUCLEOTIDE SEQUENCE [LARGE SCALE GENOMIC DNA]</scope>
    <source>
        <strain evidence="9 10">NCIMB702410</strain>
    </source>
</reference>
<evidence type="ECO:0000256" key="6">
    <source>
        <dbReference type="ARBA" id="ARBA00023136"/>
    </source>
</evidence>
<evidence type="ECO:0000313" key="9">
    <source>
        <dbReference type="EMBL" id="AVO28268.1"/>
    </source>
</evidence>
<dbReference type="PRINTS" id="PR00812">
    <property type="entry name" value="BCTERIALGSPF"/>
</dbReference>
<dbReference type="PANTHER" id="PTHR30012:SF0">
    <property type="entry name" value="TYPE II SECRETION SYSTEM PROTEIN F-RELATED"/>
    <property type="match status" value="1"/>
</dbReference>
<gene>
    <name evidence="9" type="ORF">C6Y28_11925</name>
</gene>
<name>A0A2S0M9X5_MEGEL</name>
<organism evidence="9 10">
    <name type="scientific">Megasphaera elsdenii</name>
    <dbReference type="NCBI Taxonomy" id="907"/>
    <lineage>
        <taxon>Bacteria</taxon>
        <taxon>Bacillati</taxon>
        <taxon>Bacillota</taxon>
        <taxon>Negativicutes</taxon>
        <taxon>Veillonellales</taxon>
        <taxon>Veillonellaceae</taxon>
        <taxon>Megasphaera</taxon>
    </lineage>
</organism>
<dbReference type="GO" id="GO:0005886">
    <property type="term" value="C:plasma membrane"/>
    <property type="evidence" value="ECO:0007669"/>
    <property type="project" value="UniProtKB-SubCell"/>
</dbReference>
<accession>A0A2S0M9X5</accession>
<feature type="domain" description="Type II secretion system protein GspF" evidence="8">
    <location>
        <begin position="16"/>
        <end position="137"/>
    </location>
</feature>
<sequence>MRRRVARLPVTLLAFFFCQLATLVGSGIPLVQAWQLLLADMPGRYRRPLHLAALQMEQGVCPSQAMDQCRAFPELACRLIRAGEQTGNLEGLCRVLADFYETKGKERRLLVQALAYPAFLLVCLILLTAGACLFIIPVFTDMMDQMAVPLPKGTQYLLAAMGALRHYGIYGLAGLTVGLLVLRWAWQQAKWRLELERQFFRLPWLQTWVLVWAWQRFSQILAVQLAGGIPLLDSLPEAAAVVPSRLFRQYILQARLLLERGCAFSQAVHAGRFGTPYVETMLAVGEMTGRYDEALASISRYYGSRLQQLAGRLQRWLGPVVLLLTGALMGFLILCFLLPLLDMASSVVT</sequence>
<keyword evidence="3" id="KW-1003">Cell membrane</keyword>
<feature type="transmembrane region" description="Helical" evidence="7">
    <location>
        <begin position="114"/>
        <end position="136"/>
    </location>
</feature>
<evidence type="ECO:0000256" key="1">
    <source>
        <dbReference type="ARBA" id="ARBA00004651"/>
    </source>
</evidence>
<dbReference type="InterPro" id="IPR003004">
    <property type="entry name" value="GspF/PilC"/>
</dbReference>